<dbReference type="EMBL" id="QJHL01000001">
    <property type="protein sequence ID" value="PXY46054.1"/>
    <property type="molecule type" value="Genomic_DNA"/>
</dbReference>
<keyword evidence="3" id="KW-1185">Reference proteome</keyword>
<evidence type="ECO:0000313" key="3">
    <source>
        <dbReference type="Proteomes" id="UP000247681"/>
    </source>
</evidence>
<name>A0A2V4CJL7_9FLAO</name>
<protein>
    <submittedName>
        <fullName evidence="2">Uncharacterized protein</fullName>
    </submittedName>
</protein>
<reference evidence="2 3" key="1">
    <citation type="submission" date="2018-05" db="EMBL/GenBank/DDBJ databases">
        <title>Flavobacterium sp. strain IMCC34758, incomplete genome.</title>
        <authorList>
            <person name="Joung Y."/>
        </authorList>
    </citation>
    <scope>NUCLEOTIDE SEQUENCE [LARGE SCALE GENOMIC DNA]</scope>
    <source>
        <strain evidence="2 3">IMCC34758</strain>
    </source>
</reference>
<dbReference type="OrthoDB" id="1257772at2"/>
<feature type="signal peptide" evidence="1">
    <location>
        <begin position="1"/>
        <end position="19"/>
    </location>
</feature>
<organism evidence="2 3">
    <name type="scientific">Flavobacterium hydrophilum</name>
    <dbReference type="NCBI Taxonomy" id="2211445"/>
    <lineage>
        <taxon>Bacteria</taxon>
        <taxon>Pseudomonadati</taxon>
        <taxon>Bacteroidota</taxon>
        <taxon>Flavobacteriia</taxon>
        <taxon>Flavobacteriales</taxon>
        <taxon>Flavobacteriaceae</taxon>
        <taxon>Flavobacterium</taxon>
    </lineage>
</organism>
<gene>
    <name evidence="2" type="ORF">DMB68_02370</name>
</gene>
<keyword evidence="1" id="KW-0732">Signal</keyword>
<evidence type="ECO:0000256" key="1">
    <source>
        <dbReference type="SAM" id="SignalP"/>
    </source>
</evidence>
<sequence>MKRLKTLIFILILITKVNAQIVNNSQKNNIISDINNDKINDSIFHNKDLNIFIFKYKNYGKSVTKKISFFKNYGNGITEMDFSVKNNTLIFKMSYAPKFLDNDILKFEYDKTKNDWILKSILIHRFSPIDPDLLTSDCLLTMKNKITITNSVYDDIEENITKSSKEYILTKKCKYKKGE</sequence>
<feature type="chain" id="PRO_5015868950" evidence="1">
    <location>
        <begin position="20"/>
        <end position="179"/>
    </location>
</feature>
<dbReference type="Proteomes" id="UP000247681">
    <property type="component" value="Unassembled WGS sequence"/>
</dbReference>
<accession>A0A2V4CJL7</accession>
<dbReference type="RefSeq" id="WP_110345066.1">
    <property type="nucleotide sequence ID" value="NZ_QJHL01000001.1"/>
</dbReference>
<evidence type="ECO:0000313" key="2">
    <source>
        <dbReference type="EMBL" id="PXY46054.1"/>
    </source>
</evidence>
<proteinExistence type="predicted"/>
<comment type="caution">
    <text evidence="2">The sequence shown here is derived from an EMBL/GenBank/DDBJ whole genome shotgun (WGS) entry which is preliminary data.</text>
</comment>
<dbReference type="AlphaFoldDB" id="A0A2V4CJL7"/>